<evidence type="ECO:0008006" key="3">
    <source>
        <dbReference type="Google" id="ProtNLM"/>
    </source>
</evidence>
<dbReference type="GeneID" id="85329802"/>
<evidence type="ECO:0000313" key="1">
    <source>
        <dbReference type="EMBL" id="KAK0721916.1"/>
    </source>
</evidence>
<comment type="caution">
    <text evidence="1">The sequence shown here is derived from an EMBL/GenBank/DDBJ whole genome shotgun (WGS) entry which is preliminary data.</text>
</comment>
<name>A0AA40ATX8_9PEZI</name>
<organism evidence="1 2">
    <name type="scientific">Lasiosphaeria miniovina</name>
    <dbReference type="NCBI Taxonomy" id="1954250"/>
    <lineage>
        <taxon>Eukaryota</taxon>
        <taxon>Fungi</taxon>
        <taxon>Dikarya</taxon>
        <taxon>Ascomycota</taxon>
        <taxon>Pezizomycotina</taxon>
        <taxon>Sordariomycetes</taxon>
        <taxon>Sordariomycetidae</taxon>
        <taxon>Sordariales</taxon>
        <taxon>Lasiosphaeriaceae</taxon>
        <taxon>Lasiosphaeria</taxon>
    </lineage>
</organism>
<dbReference type="EMBL" id="JAUIRO010000003">
    <property type="protein sequence ID" value="KAK0721916.1"/>
    <property type="molecule type" value="Genomic_DNA"/>
</dbReference>
<proteinExistence type="predicted"/>
<evidence type="ECO:0000313" key="2">
    <source>
        <dbReference type="Proteomes" id="UP001172101"/>
    </source>
</evidence>
<dbReference type="Proteomes" id="UP001172101">
    <property type="component" value="Unassembled WGS sequence"/>
</dbReference>
<accession>A0AA40ATX8</accession>
<protein>
    <recommendedName>
        <fullName evidence="3">Zn(2)-C6 fungal-type domain-containing protein</fullName>
    </recommendedName>
</protein>
<dbReference type="AlphaFoldDB" id="A0AA40ATX8"/>
<keyword evidence="2" id="KW-1185">Reference proteome</keyword>
<dbReference type="RefSeq" id="XP_060297840.1">
    <property type="nucleotide sequence ID" value="XM_060446532.1"/>
</dbReference>
<reference evidence="1" key="1">
    <citation type="submission" date="2023-06" db="EMBL/GenBank/DDBJ databases">
        <title>Genome-scale phylogeny and comparative genomics of the fungal order Sordariales.</title>
        <authorList>
            <consortium name="Lawrence Berkeley National Laboratory"/>
            <person name="Hensen N."/>
            <person name="Bonometti L."/>
            <person name="Westerberg I."/>
            <person name="Brannstrom I.O."/>
            <person name="Guillou S."/>
            <person name="Cros-Aarteil S."/>
            <person name="Calhoun S."/>
            <person name="Haridas S."/>
            <person name="Kuo A."/>
            <person name="Mondo S."/>
            <person name="Pangilinan J."/>
            <person name="Riley R."/>
            <person name="LaButti K."/>
            <person name="Andreopoulos B."/>
            <person name="Lipzen A."/>
            <person name="Chen C."/>
            <person name="Yanf M."/>
            <person name="Daum C."/>
            <person name="Ng V."/>
            <person name="Clum A."/>
            <person name="Steindorff A."/>
            <person name="Ohm R."/>
            <person name="Martin F."/>
            <person name="Silar P."/>
            <person name="Natvig D."/>
            <person name="Lalanne C."/>
            <person name="Gautier V."/>
            <person name="Ament-velasquez S.L."/>
            <person name="Kruys A."/>
            <person name="Hutchinson M.I."/>
            <person name="Powell A.J."/>
            <person name="Barry K."/>
            <person name="Miller A.N."/>
            <person name="Grigoriev I.V."/>
            <person name="Debuchy R."/>
            <person name="Gladieux P."/>
            <person name="Thoren M.H."/>
            <person name="Johannesson H."/>
        </authorList>
    </citation>
    <scope>NUCLEOTIDE SEQUENCE</scope>
    <source>
        <strain evidence="1">SMH2392-1A</strain>
    </source>
</reference>
<sequence length="147" mass="15568">MPPLSQASSRSQRPLAIRSSAMPSCMRCREKSLTCRAPPNAKRCAECTRAGNMRCGLDGPDSNPRLLGAGAPARQRAAFQAKIAKIFSHEDAAIAELEEEERLETLAAPEAAPPVSPFSIDWGAADIDQALAFGSPDPLTPLPSGQV</sequence>
<gene>
    <name evidence="1" type="ORF">B0T26DRAFT_769906</name>
</gene>